<dbReference type="OrthoDB" id="798680at2"/>
<keyword evidence="2" id="KW-1185">Reference proteome</keyword>
<dbReference type="Proteomes" id="UP000190367">
    <property type="component" value="Unassembled WGS sequence"/>
</dbReference>
<evidence type="ECO:0000313" key="2">
    <source>
        <dbReference type="Proteomes" id="UP000190367"/>
    </source>
</evidence>
<dbReference type="RefSeq" id="WP_078671091.1">
    <property type="nucleotide sequence ID" value="NZ_FUWZ01000003.1"/>
</dbReference>
<sequence>MKQPSRELPTIELSGAKFFVDAYGQQLIDTQKKDNVISIWNMLFVEDHFELLYDKAIRNVKASNWTEAKGERYEYIWLRPLGFYDNQGAIMGLQEAGRSLPTDSLPRVELAGIPFHWHEQNGELWQVDNPWNRIGKGDYTVHEKDWGIYFDTDRKVVPYPHELPVIKPCEPLPPHLHFFTWVEVSNKIQQAKTISVPDPSRKSGPKLK</sequence>
<reference evidence="2" key="1">
    <citation type="submission" date="2017-02" db="EMBL/GenBank/DDBJ databases">
        <authorList>
            <person name="Varghese N."/>
            <person name="Submissions S."/>
        </authorList>
    </citation>
    <scope>NUCLEOTIDE SEQUENCE [LARGE SCALE GENOMIC DNA]</scope>
    <source>
        <strain evidence="2">DSM 22224</strain>
    </source>
</reference>
<proteinExistence type="predicted"/>
<dbReference type="STRING" id="634771.SAMN04488128_103764"/>
<gene>
    <name evidence="1" type="ORF">SAMN04488128_103764</name>
</gene>
<organism evidence="1 2">
    <name type="scientific">Chitinophaga eiseniae</name>
    <dbReference type="NCBI Taxonomy" id="634771"/>
    <lineage>
        <taxon>Bacteria</taxon>
        <taxon>Pseudomonadati</taxon>
        <taxon>Bacteroidota</taxon>
        <taxon>Chitinophagia</taxon>
        <taxon>Chitinophagales</taxon>
        <taxon>Chitinophagaceae</taxon>
        <taxon>Chitinophaga</taxon>
    </lineage>
</organism>
<evidence type="ECO:0000313" key="1">
    <source>
        <dbReference type="EMBL" id="SKA33084.1"/>
    </source>
</evidence>
<protein>
    <submittedName>
        <fullName evidence="1">Uncharacterized protein</fullName>
    </submittedName>
</protein>
<name>A0A1T4SXW3_9BACT</name>
<accession>A0A1T4SXW3</accession>
<dbReference type="AlphaFoldDB" id="A0A1T4SXW3"/>
<dbReference type="EMBL" id="FUWZ01000003">
    <property type="protein sequence ID" value="SKA33084.1"/>
    <property type="molecule type" value="Genomic_DNA"/>
</dbReference>